<evidence type="ECO:0000313" key="3">
    <source>
        <dbReference type="Proteomes" id="UP001629249"/>
    </source>
</evidence>
<gene>
    <name evidence="2" type="ORF">PQR66_24305</name>
</gene>
<feature type="signal peptide" evidence="1">
    <location>
        <begin position="1"/>
        <end position="25"/>
    </location>
</feature>
<reference evidence="2 3" key="1">
    <citation type="journal article" date="2024" name="Chem. Sci.">
        <title>Discovery of megapolipeptins by genome mining of a Burkholderiales bacteria collection.</title>
        <authorList>
            <person name="Paulo B.S."/>
            <person name="Recchia M.J.J."/>
            <person name="Lee S."/>
            <person name="Fergusson C.H."/>
            <person name="Romanowski S.B."/>
            <person name="Hernandez A."/>
            <person name="Krull N."/>
            <person name="Liu D.Y."/>
            <person name="Cavanagh H."/>
            <person name="Bos A."/>
            <person name="Gray C.A."/>
            <person name="Murphy B.T."/>
            <person name="Linington R.G."/>
            <person name="Eustaquio A.S."/>
        </authorList>
    </citation>
    <scope>NUCLEOTIDE SEQUENCE [LARGE SCALE GENOMIC DNA]</scope>
    <source>
        <strain evidence="2 3">RL16-012-BIC-B</strain>
    </source>
</reference>
<dbReference type="RefSeq" id="WP_408330130.1">
    <property type="nucleotide sequence ID" value="NZ_JAQQFH010000013.1"/>
</dbReference>
<evidence type="ECO:0000313" key="2">
    <source>
        <dbReference type="EMBL" id="MFL9886185.1"/>
    </source>
</evidence>
<feature type="chain" id="PRO_5047385584" evidence="1">
    <location>
        <begin position="26"/>
        <end position="117"/>
    </location>
</feature>
<keyword evidence="1" id="KW-0732">Signal</keyword>
<keyword evidence="3" id="KW-1185">Reference proteome</keyword>
<protein>
    <submittedName>
        <fullName evidence="2">Uncharacterized protein</fullName>
    </submittedName>
</protein>
<dbReference type="EMBL" id="JAQQFN010000020">
    <property type="protein sequence ID" value="MFL9886185.1"/>
    <property type="molecule type" value="Genomic_DNA"/>
</dbReference>
<dbReference type="Proteomes" id="UP001629249">
    <property type="component" value="Unassembled WGS sequence"/>
</dbReference>
<accession>A0ABW8ZU90</accession>
<proteinExistence type="predicted"/>
<comment type="caution">
    <text evidence="2">The sequence shown here is derived from an EMBL/GenBank/DDBJ whole genome shotgun (WGS) entry which is preliminary data.</text>
</comment>
<name>A0ABW8ZU90_9BURK</name>
<evidence type="ECO:0000256" key="1">
    <source>
        <dbReference type="SAM" id="SignalP"/>
    </source>
</evidence>
<organism evidence="2 3">
    <name type="scientific">Paraburkholderia agricolaris</name>
    <dbReference type="NCBI Taxonomy" id="2152888"/>
    <lineage>
        <taxon>Bacteria</taxon>
        <taxon>Pseudomonadati</taxon>
        <taxon>Pseudomonadota</taxon>
        <taxon>Betaproteobacteria</taxon>
        <taxon>Burkholderiales</taxon>
        <taxon>Burkholderiaceae</taxon>
        <taxon>Paraburkholderia</taxon>
    </lineage>
</organism>
<sequence>MQRQSIKNAFLPFGVALVVATSAQAAPDYSDMACQAEAHSAQAIARDRDAGVPKESELRKIMLQSEQMPYETAMRARAELPAFVNGLYGKYANVPAAEVYPKYLAYCRGQLAKGRGQ</sequence>